<reference evidence="1 2" key="1">
    <citation type="submission" date="2019-04" db="EMBL/GenBank/DDBJ databases">
        <title>Chitiniphilus eburnea sp. nov., a novel chitinolytic bacterium isolated from aquaculture sludge.</title>
        <authorList>
            <person name="Sheng M."/>
        </authorList>
    </citation>
    <scope>NUCLEOTIDE SEQUENCE [LARGE SCALE GENOMIC DNA]</scope>
    <source>
        <strain evidence="1 2">HX-2-15</strain>
    </source>
</reference>
<evidence type="ECO:0000313" key="1">
    <source>
        <dbReference type="EMBL" id="TJZ72929.1"/>
    </source>
</evidence>
<accession>A0A4U0PWN2</accession>
<dbReference type="OrthoDB" id="8566581at2"/>
<name>A0A4U0PWN2_9NEIS</name>
<dbReference type="EMBL" id="SUMF01000014">
    <property type="protein sequence ID" value="TJZ72929.1"/>
    <property type="molecule type" value="Genomic_DNA"/>
</dbReference>
<keyword evidence="2" id="KW-1185">Reference proteome</keyword>
<dbReference type="NCBIfam" id="NF043076">
    <property type="entry name" value="PHA_gran_PhaM"/>
    <property type="match status" value="1"/>
</dbReference>
<dbReference type="Proteomes" id="UP000310016">
    <property type="component" value="Unassembled WGS sequence"/>
</dbReference>
<dbReference type="AlphaFoldDB" id="A0A4U0PWN2"/>
<gene>
    <name evidence="1" type="ORF">FAZ21_12505</name>
</gene>
<evidence type="ECO:0000313" key="2">
    <source>
        <dbReference type="Proteomes" id="UP000310016"/>
    </source>
</evidence>
<dbReference type="InterPro" id="IPR050026">
    <property type="entry name" value="PHA_gran_PhaM_N"/>
</dbReference>
<sequence length="88" mass="10089">MMSEFNPNDPFGFFNQFWKPGAANPFMPPLTEEEIDRKIIEMRTIEQWLTMQVGMLQMTVKTLELQKAGLAAFKQGLEPKGGDHDERG</sequence>
<comment type="caution">
    <text evidence="1">The sequence shown here is derived from an EMBL/GenBank/DDBJ whole genome shotgun (WGS) entry which is preliminary data.</text>
</comment>
<protein>
    <submittedName>
        <fullName evidence="1">Uncharacterized protein</fullName>
    </submittedName>
</protein>
<proteinExistence type="predicted"/>
<organism evidence="1 2">
    <name type="scientific">Chitiniphilus eburneus</name>
    <dbReference type="NCBI Taxonomy" id="2571148"/>
    <lineage>
        <taxon>Bacteria</taxon>
        <taxon>Pseudomonadati</taxon>
        <taxon>Pseudomonadota</taxon>
        <taxon>Betaproteobacteria</taxon>
        <taxon>Neisseriales</taxon>
        <taxon>Chitinibacteraceae</taxon>
        <taxon>Chitiniphilus</taxon>
    </lineage>
</organism>